<dbReference type="Proteomes" id="UP000076825">
    <property type="component" value="Chromosome 1"/>
</dbReference>
<dbReference type="InterPro" id="IPR012902">
    <property type="entry name" value="N_methyl_site"/>
</dbReference>
<sequence>MKPAAQRGFALVELTAALALSLLLAVWAASQWARQADELAARASGQWMAQVRHALEQAVLLDLGGWRGETPDKPVFARPATPALAELRQAGLLPAGFPDHAPLGFGVRLMVLAAAACPGAGCRVDALVVAGLAWRLPDGRPDVVRLAPLLQELGARGGLADDRLRGAQFAFPNPPQPGLPLIPAGTPLAWAGSSGGLDPRYVHRGDARDPQLRGSLSVAGSVMAGERLAAGGTLWAGARRTLGQACLETGALAQGDAGELLQCHRGRWRPGEGAFGGAFARNNRYGCALYSGESARNPLAGRCACPAGFAAVPVSSGGKWTETEGWTTGFVCVRALPGS</sequence>
<dbReference type="PATRIC" id="fig|123899.6.peg.4037"/>
<proteinExistence type="predicted"/>
<dbReference type="EMBL" id="LT546645">
    <property type="protein sequence ID" value="SAI74110.1"/>
    <property type="molecule type" value="Genomic_DNA"/>
</dbReference>
<name>A0A157LLU7_9BORD</name>
<dbReference type="eggNOG" id="ENOG5033IFI">
    <property type="taxonomic scope" value="Bacteria"/>
</dbReference>
<gene>
    <name evidence="1" type="ORF">SAMEA3906487_04040</name>
</gene>
<dbReference type="STRING" id="123899.SAMEA3906487_04040"/>
<accession>A0A157LLU7</accession>
<evidence type="ECO:0000313" key="2">
    <source>
        <dbReference type="Proteomes" id="UP000076825"/>
    </source>
</evidence>
<dbReference type="KEGG" id="btrm:SAMEA390648704040"/>
<dbReference type="GeneID" id="56588743"/>
<dbReference type="AlphaFoldDB" id="A0A157LLU7"/>
<dbReference type="OrthoDB" id="8900503at2"/>
<dbReference type="RefSeq" id="WP_063492480.1">
    <property type="nucleotide sequence ID" value="NZ_CP016340.1"/>
</dbReference>
<reference evidence="1 2" key="1">
    <citation type="submission" date="2016-04" db="EMBL/GenBank/DDBJ databases">
        <authorList>
            <consortium name="Pathogen Informatics"/>
        </authorList>
    </citation>
    <scope>NUCLEOTIDE SEQUENCE [LARGE SCALE GENOMIC DNA]</scope>
    <source>
        <strain evidence="1 2">H044680328</strain>
    </source>
</reference>
<protein>
    <submittedName>
        <fullName evidence="1">Type IV pilus-associated protein</fullName>
    </submittedName>
</protein>
<organism evidence="1 2">
    <name type="scientific">Bordetella trematum</name>
    <dbReference type="NCBI Taxonomy" id="123899"/>
    <lineage>
        <taxon>Bacteria</taxon>
        <taxon>Pseudomonadati</taxon>
        <taxon>Pseudomonadota</taxon>
        <taxon>Betaproteobacteria</taxon>
        <taxon>Burkholderiales</taxon>
        <taxon>Alcaligenaceae</taxon>
        <taxon>Bordetella</taxon>
    </lineage>
</organism>
<dbReference type="NCBIfam" id="TIGR02532">
    <property type="entry name" value="IV_pilin_GFxxxE"/>
    <property type="match status" value="1"/>
</dbReference>
<keyword evidence="2" id="KW-1185">Reference proteome</keyword>
<evidence type="ECO:0000313" key="1">
    <source>
        <dbReference type="EMBL" id="SAI74110.1"/>
    </source>
</evidence>